<keyword evidence="2" id="KW-1185">Reference proteome</keyword>
<name>A0A4U2YB37_9BACL</name>
<protein>
    <submittedName>
        <fullName evidence="1">Uncharacterized protein</fullName>
    </submittedName>
</protein>
<evidence type="ECO:0000313" key="2">
    <source>
        <dbReference type="Proteomes" id="UP000307841"/>
    </source>
</evidence>
<proteinExistence type="predicted"/>
<dbReference type="OrthoDB" id="2816270at2"/>
<comment type="caution">
    <text evidence="1">The sequence shown here is derived from an EMBL/GenBank/DDBJ whole genome shotgun (WGS) entry which is preliminary data.</text>
</comment>
<evidence type="ECO:0000313" key="1">
    <source>
        <dbReference type="EMBL" id="TKI57192.1"/>
    </source>
</evidence>
<sequence>MRNHMFYRPLQESNLSVEAETLNELKFLIREEFEIDKAIREKFPIELFGKPSDTLLIEGSKDVMECFKSIDAKKVDIKDKIKNIDHLGFDDGEIVLNFKDDDITATAVYDFTYDFFEDLFDMGKYSKFCRENMLLDLTKLNVEWLFEKFNEKEMQYRLLNLGEEYFLRGITSTVYKNYDNNLAIYIGFLALHKFAAEMDVSFYIEKAYLSDSAISILFRQLKPITIKGVGEVYFGAVLKNNEIRDSTFSLEFRYTVVNGNDSFSGIPTLRDAIFNIKHTSSIHTMETNVEKIYKMRELQDVMLSYIKQFSKLEKISKAELYPLYTKVINAKSKLQSGTRTKVKEYYERDFVENTQSLIQIFSKITDFSVEIEEKLFLEHLYHEAITELIKKEKEKVGN</sequence>
<gene>
    <name evidence="1" type="ORF">E8L90_17970</name>
</gene>
<dbReference type="AlphaFoldDB" id="A0A4U2YB37"/>
<dbReference type="EMBL" id="SZNK01000001">
    <property type="protein sequence ID" value="TKI57192.1"/>
    <property type="molecule type" value="Genomic_DNA"/>
</dbReference>
<reference evidence="1 2" key="1">
    <citation type="submission" date="2019-04" db="EMBL/GenBank/DDBJ databases">
        <title>Whole genome sequencing of Brevibacillus sp. TGS2-1.</title>
        <authorList>
            <person name="Choi A."/>
        </authorList>
    </citation>
    <scope>NUCLEOTIDE SEQUENCE [LARGE SCALE GENOMIC DNA]</scope>
    <source>
        <strain evidence="1 2">TGS2-1</strain>
    </source>
</reference>
<organism evidence="1 2">
    <name type="scientific">Brevibacillus antibioticus</name>
    <dbReference type="NCBI Taxonomy" id="2570228"/>
    <lineage>
        <taxon>Bacteria</taxon>
        <taxon>Bacillati</taxon>
        <taxon>Bacillota</taxon>
        <taxon>Bacilli</taxon>
        <taxon>Bacillales</taxon>
        <taxon>Paenibacillaceae</taxon>
        <taxon>Brevibacillus</taxon>
    </lineage>
</organism>
<dbReference type="RefSeq" id="WP_137030636.1">
    <property type="nucleotide sequence ID" value="NZ_SZNK01000001.1"/>
</dbReference>
<dbReference type="Proteomes" id="UP000307841">
    <property type="component" value="Unassembled WGS sequence"/>
</dbReference>
<accession>A0A4U2YB37</accession>